<protein>
    <recommendedName>
        <fullName evidence="2">Thymidylate kinase</fullName>
    </recommendedName>
</protein>
<dbReference type="Gene3D" id="3.40.50.300">
    <property type="entry name" value="P-loop containing nucleotide triphosphate hydrolases"/>
    <property type="match status" value="1"/>
</dbReference>
<organism evidence="6 7">
    <name type="scientific">Corynebacterium appendicis CIP 107643</name>
    <dbReference type="NCBI Taxonomy" id="1161099"/>
    <lineage>
        <taxon>Bacteria</taxon>
        <taxon>Bacillati</taxon>
        <taxon>Actinomycetota</taxon>
        <taxon>Actinomycetes</taxon>
        <taxon>Mycobacteriales</taxon>
        <taxon>Corynebacteriaceae</taxon>
        <taxon>Corynebacterium</taxon>
    </lineage>
</organism>
<dbReference type="NCBIfam" id="NF005923">
    <property type="entry name" value="PRK07933.1"/>
    <property type="match status" value="1"/>
</dbReference>
<dbReference type="SUPFAM" id="SSF52540">
    <property type="entry name" value="P-loop containing nucleoside triphosphate hydrolases"/>
    <property type="match status" value="1"/>
</dbReference>
<keyword evidence="3" id="KW-0547">Nucleotide-binding</keyword>
<evidence type="ECO:0000256" key="1">
    <source>
        <dbReference type="ARBA" id="ARBA00009776"/>
    </source>
</evidence>
<dbReference type="GO" id="GO:0006227">
    <property type="term" value="P:dUDP biosynthetic process"/>
    <property type="evidence" value="ECO:0007669"/>
    <property type="project" value="TreeGrafter"/>
</dbReference>
<dbReference type="RefSeq" id="WP_076599827.1">
    <property type="nucleotide sequence ID" value="NZ_CP046976.1"/>
</dbReference>
<evidence type="ECO:0000313" key="7">
    <source>
        <dbReference type="Proteomes" id="UP000186292"/>
    </source>
</evidence>
<feature type="domain" description="Thymidylate kinase-like" evidence="5">
    <location>
        <begin position="5"/>
        <end position="164"/>
    </location>
</feature>
<dbReference type="GO" id="GO:0005524">
    <property type="term" value="F:ATP binding"/>
    <property type="evidence" value="ECO:0007669"/>
    <property type="project" value="UniProtKB-KW"/>
</dbReference>
<keyword evidence="6" id="KW-0418">Kinase</keyword>
<keyword evidence="4" id="KW-0067">ATP-binding</keyword>
<dbReference type="GO" id="GO:0006233">
    <property type="term" value="P:dTDP biosynthetic process"/>
    <property type="evidence" value="ECO:0007669"/>
    <property type="project" value="TreeGrafter"/>
</dbReference>
<accession>A0A1N7K1F8</accession>
<evidence type="ECO:0000256" key="2">
    <source>
        <dbReference type="ARBA" id="ARBA00017144"/>
    </source>
</evidence>
<reference evidence="7" key="1">
    <citation type="submission" date="2017-01" db="EMBL/GenBank/DDBJ databases">
        <authorList>
            <person name="Varghese N."/>
            <person name="Submissions S."/>
        </authorList>
    </citation>
    <scope>NUCLEOTIDE SEQUENCE [LARGE SCALE GENOMIC DNA]</scope>
    <source>
        <strain evidence="7">DSM 44531</strain>
    </source>
</reference>
<dbReference type="OrthoDB" id="9774907at2"/>
<dbReference type="InterPro" id="IPR027417">
    <property type="entry name" value="P-loop_NTPase"/>
</dbReference>
<keyword evidence="7" id="KW-1185">Reference proteome</keyword>
<dbReference type="EMBL" id="FTOF01000013">
    <property type="protein sequence ID" value="SIS55401.1"/>
    <property type="molecule type" value="Genomic_DNA"/>
</dbReference>
<sequence length="213" mass="23291">MIIALEGIDGAGKNTLVQKLIRELAAADGIDSAATMSFPRYDESLHAQLAADALHGKMGDLTDSAHGMAVMFALDRYGVAGELRQWASSSSDVLLLDRYVASNAAYTSARTGRIDDRSWVVELEFDRLGLPRPDLQVLVDTAPETARERAAKRETFDVSRTRDRYERDTALQDATFAAYVDMAESGWEGPWVRASETGPIMQAIGALPRPTAR</sequence>
<evidence type="ECO:0000256" key="3">
    <source>
        <dbReference type="ARBA" id="ARBA00022741"/>
    </source>
</evidence>
<proteinExistence type="inferred from homology"/>
<comment type="similarity">
    <text evidence="1">Belongs to the thymidylate kinase family.</text>
</comment>
<evidence type="ECO:0000313" key="6">
    <source>
        <dbReference type="EMBL" id="SIS55401.1"/>
    </source>
</evidence>
<evidence type="ECO:0000259" key="5">
    <source>
        <dbReference type="Pfam" id="PF02223"/>
    </source>
</evidence>
<gene>
    <name evidence="6" type="ORF">SAMN05444817_11319</name>
</gene>
<dbReference type="AlphaFoldDB" id="A0A1N7K1F8"/>
<dbReference type="GO" id="GO:0005829">
    <property type="term" value="C:cytosol"/>
    <property type="evidence" value="ECO:0007669"/>
    <property type="project" value="TreeGrafter"/>
</dbReference>
<dbReference type="InterPro" id="IPR039430">
    <property type="entry name" value="Thymidylate_kin-like_dom"/>
</dbReference>
<dbReference type="GO" id="GO:0004798">
    <property type="term" value="F:dTMP kinase activity"/>
    <property type="evidence" value="ECO:0007669"/>
    <property type="project" value="TreeGrafter"/>
</dbReference>
<dbReference type="Proteomes" id="UP000186292">
    <property type="component" value="Unassembled WGS sequence"/>
</dbReference>
<dbReference type="GO" id="GO:0006235">
    <property type="term" value="P:dTTP biosynthetic process"/>
    <property type="evidence" value="ECO:0007669"/>
    <property type="project" value="TreeGrafter"/>
</dbReference>
<keyword evidence="6" id="KW-0808">Transferase</keyword>
<dbReference type="PANTHER" id="PTHR10344:SF4">
    <property type="entry name" value="UMP-CMP KINASE 2, MITOCHONDRIAL"/>
    <property type="match status" value="1"/>
</dbReference>
<name>A0A1N7K1F8_9CORY</name>
<dbReference type="Pfam" id="PF02223">
    <property type="entry name" value="Thymidylate_kin"/>
    <property type="match status" value="1"/>
</dbReference>
<dbReference type="PANTHER" id="PTHR10344">
    <property type="entry name" value="THYMIDYLATE KINASE"/>
    <property type="match status" value="1"/>
</dbReference>
<dbReference type="CDD" id="cd01672">
    <property type="entry name" value="TMPK"/>
    <property type="match status" value="1"/>
</dbReference>
<dbReference type="STRING" id="1161099.SAMN05444817_11319"/>
<evidence type="ECO:0000256" key="4">
    <source>
        <dbReference type="ARBA" id="ARBA00022840"/>
    </source>
</evidence>